<accession>A0A5C6VJX9</accession>
<dbReference type="EMBL" id="VORB01000001">
    <property type="protein sequence ID" value="TXC85330.1"/>
    <property type="molecule type" value="Genomic_DNA"/>
</dbReference>
<dbReference type="RefSeq" id="WP_147012661.1">
    <property type="nucleotide sequence ID" value="NZ_VORB01000001.1"/>
</dbReference>
<proteinExistence type="predicted"/>
<name>A0A5C6VJX9_9FLAO</name>
<gene>
    <name evidence="1" type="ORF">FRX97_01520</name>
</gene>
<organism evidence="1 2">
    <name type="scientific">Luteibaculum oceani</name>
    <dbReference type="NCBI Taxonomy" id="1294296"/>
    <lineage>
        <taxon>Bacteria</taxon>
        <taxon>Pseudomonadati</taxon>
        <taxon>Bacteroidota</taxon>
        <taxon>Flavobacteriia</taxon>
        <taxon>Flavobacteriales</taxon>
        <taxon>Luteibaculaceae</taxon>
        <taxon>Luteibaculum</taxon>
    </lineage>
</organism>
<dbReference type="AlphaFoldDB" id="A0A5C6VJX9"/>
<protein>
    <submittedName>
        <fullName evidence="1">Uncharacterized protein</fullName>
    </submittedName>
</protein>
<evidence type="ECO:0000313" key="1">
    <source>
        <dbReference type="EMBL" id="TXC85330.1"/>
    </source>
</evidence>
<reference evidence="1 2" key="1">
    <citation type="submission" date="2019-08" db="EMBL/GenBank/DDBJ databases">
        <title>Genome of Luteibaculum oceani JCM 18817.</title>
        <authorList>
            <person name="Bowman J.P."/>
        </authorList>
    </citation>
    <scope>NUCLEOTIDE SEQUENCE [LARGE SCALE GENOMIC DNA]</scope>
    <source>
        <strain evidence="1 2">JCM 18817</strain>
    </source>
</reference>
<evidence type="ECO:0000313" key="2">
    <source>
        <dbReference type="Proteomes" id="UP000321168"/>
    </source>
</evidence>
<dbReference type="Proteomes" id="UP000321168">
    <property type="component" value="Unassembled WGS sequence"/>
</dbReference>
<sequence length="308" mass="34671">MRGVTVCDDSPHPLQAAIKVSLYTIDGRFMFTGIVPYNHTPLGLKFLSNALKNLHLLSNELVLCYVPQNGFSNTEEINLIERQYQNAILHRQLAQFLRANFLENYAVDFAGVVSSFSELNSIAIKYQADVVFNGITGKVGASGYFYSNQSLYELNEEASWSIINLTDELVNSACFISNHSSPFFGHDELRTVFNHNNKSFVHINSERGREDFENFDVKKKKAERALGFKFDRYEQVITSVPISTIKSLVSKRGLKSLILELEQKYIPNYHEGLNSLFSLCEKKNCAISVIKNLSRNGGGSIQAYGQLA</sequence>
<keyword evidence="2" id="KW-1185">Reference proteome</keyword>
<comment type="caution">
    <text evidence="1">The sequence shown here is derived from an EMBL/GenBank/DDBJ whole genome shotgun (WGS) entry which is preliminary data.</text>
</comment>